<sequence>MMTMTGRGGKRWGGRSGCGPGRQRSRRASGARRRARASSPAAAAAETRQEADGCHNRCHRWRPRRASEIGIPGLPCSD</sequence>
<evidence type="ECO:0000313" key="2">
    <source>
        <dbReference type="EMBL" id="JAE32045.1"/>
    </source>
</evidence>
<protein>
    <submittedName>
        <fullName evidence="2">Uncharacterized protein</fullName>
    </submittedName>
</protein>
<evidence type="ECO:0000256" key="1">
    <source>
        <dbReference type="SAM" id="MobiDB-lite"/>
    </source>
</evidence>
<feature type="compositionally biased region" description="Low complexity" evidence="1">
    <location>
        <begin position="37"/>
        <end position="46"/>
    </location>
</feature>
<feature type="region of interest" description="Disordered" evidence="1">
    <location>
        <begin position="1"/>
        <end position="78"/>
    </location>
</feature>
<proteinExistence type="predicted"/>
<dbReference type="EMBL" id="GBRH01165851">
    <property type="protein sequence ID" value="JAE32045.1"/>
    <property type="molecule type" value="Transcribed_RNA"/>
</dbReference>
<dbReference type="AlphaFoldDB" id="A0A0A9H4A4"/>
<accession>A0A0A9H4A4</accession>
<name>A0A0A9H4A4_ARUDO</name>
<reference evidence="2" key="2">
    <citation type="journal article" date="2015" name="Data Brief">
        <title>Shoot transcriptome of the giant reed, Arundo donax.</title>
        <authorList>
            <person name="Barrero R.A."/>
            <person name="Guerrero F.D."/>
            <person name="Moolhuijzen P."/>
            <person name="Goolsby J.A."/>
            <person name="Tidwell J."/>
            <person name="Bellgard S.E."/>
            <person name="Bellgard M.I."/>
        </authorList>
    </citation>
    <scope>NUCLEOTIDE SEQUENCE</scope>
    <source>
        <tissue evidence="2">Shoot tissue taken approximately 20 cm above the soil surface</tissue>
    </source>
</reference>
<organism evidence="2">
    <name type="scientific">Arundo donax</name>
    <name type="common">Giant reed</name>
    <name type="synonym">Donax arundinaceus</name>
    <dbReference type="NCBI Taxonomy" id="35708"/>
    <lineage>
        <taxon>Eukaryota</taxon>
        <taxon>Viridiplantae</taxon>
        <taxon>Streptophyta</taxon>
        <taxon>Embryophyta</taxon>
        <taxon>Tracheophyta</taxon>
        <taxon>Spermatophyta</taxon>
        <taxon>Magnoliopsida</taxon>
        <taxon>Liliopsida</taxon>
        <taxon>Poales</taxon>
        <taxon>Poaceae</taxon>
        <taxon>PACMAD clade</taxon>
        <taxon>Arundinoideae</taxon>
        <taxon>Arundineae</taxon>
        <taxon>Arundo</taxon>
    </lineage>
</organism>
<feature type="compositionally biased region" description="Basic residues" evidence="1">
    <location>
        <begin position="23"/>
        <end position="36"/>
    </location>
</feature>
<reference evidence="2" key="1">
    <citation type="submission" date="2014-09" db="EMBL/GenBank/DDBJ databases">
        <authorList>
            <person name="Magalhaes I.L.F."/>
            <person name="Oliveira U."/>
            <person name="Santos F.R."/>
            <person name="Vidigal T.H.D.A."/>
            <person name="Brescovit A.D."/>
            <person name="Santos A.J."/>
        </authorList>
    </citation>
    <scope>NUCLEOTIDE SEQUENCE</scope>
    <source>
        <tissue evidence="2">Shoot tissue taken approximately 20 cm above the soil surface</tissue>
    </source>
</reference>